<dbReference type="Gene3D" id="3.40.50.2300">
    <property type="match status" value="1"/>
</dbReference>
<organism evidence="4 5">
    <name type="scientific">Rhodospirillum rubrum (strain ATCC 11170 / ATH 1.1.1 / DSM 467 / LMG 4362 / NCIMB 8255 / S1)</name>
    <dbReference type="NCBI Taxonomy" id="269796"/>
    <lineage>
        <taxon>Bacteria</taxon>
        <taxon>Pseudomonadati</taxon>
        <taxon>Pseudomonadota</taxon>
        <taxon>Alphaproteobacteria</taxon>
        <taxon>Rhodospirillales</taxon>
        <taxon>Rhodospirillaceae</taxon>
        <taxon>Rhodospirillum</taxon>
    </lineage>
</organism>
<dbReference type="PROSITE" id="PS50110">
    <property type="entry name" value="RESPONSE_REGULATORY"/>
    <property type="match status" value="1"/>
</dbReference>
<dbReference type="RefSeq" id="WP_011390085.1">
    <property type="nucleotide sequence ID" value="NC_007643.1"/>
</dbReference>
<evidence type="ECO:0000256" key="2">
    <source>
        <dbReference type="PROSITE-ProRule" id="PRU00169"/>
    </source>
</evidence>
<dbReference type="InterPro" id="IPR050595">
    <property type="entry name" value="Bact_response_regulator"/>
</dbReference>
<keyword evidence="1 2" id="KW-0597">Phosphoprotein</keyword>
<dbReference type="PANTHER" id="PTHR44591:SF21">
    <property type="entry name" value="TWO-COMPONENT RESPONSE REGULATOR"/>
    <property type="match status" value="1"/>
</dbReference>
<dbReference type="eggNOG" id="COG0784">
    <property type="taxonomic scope" value="Bacteria"/>
</dbReference>
<reference evidence="4 5" key="1">
    <citation type="journal article" date="2011" name="Stand. Genomic Sci.">
        <title>Complete genome sequence of Rhodospirillum rubrum type strain (S1).</title>
        <authorList>
            <person name="Munk A.C."/>
            <person name="Copeland A."/>
            <person name="Lucas S."/>
            <person name="Lapidus A."/>
            <person name="Del Rio T.G."/>
            <person name="Barry K."/>
            <person name="Detter J.C."/>
            <person name="Hammon N."/>
            <person name="Israni S."/>
            <person name="Pitluck S."/>
            <person name="Brettin T."/>
            <person name="Bruce D."/>
            <person name="Han C."/>
            <person name="Tapia R."/>
            <person name="Gilna P."/>
            <person name="Schmutz J."/>
            <person name="Larimer F."/>
            <person name="Land M."/>
            <person name="Kyrpides N.C."/>
            <person name="Mavromatis K."/>
            <person name="Richardson P."/>
            <person name="Rohde M."/>
            <person name="Goker M."/>
            <person name="Klenk H.P."/>
            <person name="Zhang Y."/>
            <person name="Roberts G.P."/>
            <person name="Reslewic S."/>
            <person name="Schwartz D.C."/>
        </authorList>
    </citation>
    <scope>NUCLEOTIDE SEQUENCE [LARGE SCALE GENOMIC DNA]</scope>
    <source>
        <strain evidence="5">ATCC 11170 / ATH 1.1.1 / DSM 467 / LMG 4362 / NCIMB 8255 / S1</strain>
    </source>
</reference>
<gene>
    <name evidence="4" type="ordered locus">Rru_A2332</name>
</gene>
<evidence type="ECO:0000256" key="1">
    <source>
        <dbReference type="ARBA" id="ARBA00022553"/>
    </source>
</evidence>
<name>Q2RRW3_RHORT</name>
<dbReference type="Pfam" id="PF00072">
    <property type="entry name" value="Response_reg"/>
    <property type="match status" value="1"/>
</dbReference>
<dbReference type="SMART" id="SM00448">
    <property type="entry name" value="REC"/>
    <property type="match status" value="1"/>
</dbReference>
<evidence type="ECO:0000313" key="5">
    <source>
        <dbReference type="Proteomes" id="UP000001929"/>
    </source>
</evidence>
<dbReference type="PhylomeDB" id="Q2RRW3"/>
<dbReference type="AlphaFoldDB" id="Q2RRW3"/>
<feature type="modified residue" description="4-aspartylphosphate" evidence="2">
    <location>
        <position position="52"/>
    </location>
</feature>
<dbReference type="SUPFAM" id="SSF52172">
    <property type="entry name" value="CheY-like"/>
    <property type="match status" value="1"/>
</dbReference>
<evidence type="ECO:0000313" key="4">
    <source>
        <dbReference type="EMBL" id="ABC23132.1"/>
    </source>
</evidence>
<protein>
    <submittedName>
        <fullName evidence="4">Response regulator receiver domain protein (CheY)</fullName>
    </submittedName>
</protein>
<dbReference type="InterPro" id="IPR001789">
    <property type="entry name" value="Sig_transdc_resp-reg_receiver"/>
</dbReference>
<proteinExistence type="predicted"/>
<dbReference type="EMBL" id="CP000230">
    <property type="protein sequence ID" value="ABC23132.1"/>
    <property type="molecule type" value="Genomic_DNA"/>
</dbReference>
<evidence type="ECO:0000259" key="3">
    <source>
        <dbReference type="PROSITE" id="PS50110"/>
    </source>
</evidence>
<dbReference type="PANTHER" id="PTHR44591">
    <property type="entry name" value="STRESS RESPONSE REGULATOR PROTEIN 1"/>
    <property type="match status" value="1"/>
</dbReference>
<dbReference type="InterPro" id="IPR011006">
    <property type="entry name" value="CheY-like_superfamily"/>
</dbReference>
<feature type="domain" description="Response regulatory" evidence="3">
    <location>
        <begin position="3"/>
        <end position="121"/>
    </location>
</feature>
<sequence length="126" mass="13101">MSAILIVDDVPVVRLVLARILKKAGHSVYEAGSGVEALDIVAHRPIEVLLTDLWMPEGDGIALLGRIKSGHPRIARIAMSGGTPHTSLGASLAAAGAVEGVIVLTKPIEKADLLDAIERSLAEAGR</sequence>
<dbReference type="HOGENOM" id="CLU_000445_69_8_5"/>
<keyword evidence="5" id="KW-1185">Reference proteome</keyword>
<dbReference type="STRING" id="269796.Rru_A2332"/>
<dbReference type="GO" id="GO:0000160">
    <property type="term" value="P:phosphorelay signal transduction system"/>
    <property type="evidence" value="ECO:0007669"/>
    <property type="project" value="InterPro"/>
</dbReference>
<dbReference type="KEGG" id="rru:Rru_A2332"/>
<dbReference type="EnsemblBacteria" id="ABC23132">
    <property type="protein sequence ID" value="ABC23132"/>
    <property type="gene ID" value="Rru_A2332"/>
</dbReference>
<dbReference type="PATRIC" id="fig|269796.9.peg.2432"/>
<accession>Q2RRW3</accession>
<dbReference type="Proteomes" id="UP000001929">
    <property type="component" value="Chromosome"/>
</dbReference>